<name>A0A430AU24_9ENTE</name>
<dbReference type="Proteomes" id="UP000287605">
    <property type="component" value="Unassembled WGS sequence"/>
</dbReference>
<evidence type="ECO:0000313" key="2">
    <source>
        <dbReference type="Proteomes" id="UP000287605"/>
    </source>
</evidence>
<keyword evidence="2" id="KW-1185">Reference proteome</keyword>
<accession>A0A430AU24</accession>
<sequence>MTDTGKIIKEYEQKEIDLINNLNGELISIIHLWQFIENSTYRLVDKKDAYEKCERNSQSLLAYEASVLAEPLSALAFEINLKIKHCKEIVDQFDKVRCEH</sequence>
<proteinExistence type="predicted"/>
<protein>
    <submittedName>
        <fullName evidence="1">Uncharacterized protein</fullName>
    </submittedName>
</protein>
<organism evidence="1 2">
    <name type="scientific">Vagococcus elongatus</name>
    <dbReference type="NCBI Taxonomy" id="180344"/>
    <lineage>
        <taxon>Bacteria</taxon>
        <taxon>Bacillati</taxon>
        <taxon>Bacillota</taxon>
        <taxon>Bacilli</taxon>
        <taxon>Lactobacillales</taxon>
        <taxon>Enterococcaceae</taxon>
        <taxon>Vagococcus</taxon>
    </lineage>
</organism>
<evidence type="ECO:0000313" key="1">
    <source>
        <dbReference type="EMBL" id="RSU11550.1"/>
    </source>
</evidence>
<comment type="caution">
    <text evidence="1">The sequence shown here is derived from an EMBL/GenBank/DDBJ whole genome shotgun (WGS) entry which is preliminary data.</text>
</comment>
<dbReference type="AlphaFoldDB" id="A0A430AU24"/>
<reference evidence="1 2" key="1">
    <citation type="submission" date="2017-05" db="EMBL/GenBank/DDBJ databases">
        <title>Vagococcus spp. assemblies.</title>
        <authorList>
            <person name="Gulvik C.A."/>
        </authorList>
    </citation>
    <scope>NUCLEOTIDE SEQUENCE [LARGE SCALE GENOMIC DNA]</scope>
    <source>
        <strain evidence="1 2">CCUG 51432</strain>
    </source>
</reference>
<dbReference type="EMBL" id="NGKA01000010">
    <property type="protein sequence ID" value="RSU11550.1"/>
    <property type="molecule type" value="Genomic_DNA"/>
</dbReference>
<gene>
    <name evidence="1" type="ORF">CBF29_07665</name>
</gene>
<dbReference type="RefSeq" id="WP_126809175.1">
    <property type="nucleotide sequence ID" value="NZ_NGKA01000010.1"/>
</dbReference>